<dbReference type="PANTHER" id="PTHR21090">
    <property type="entry name" value="AROM/DEHYDROQUINATE SYNTHASE"/>
    <property type="match status" value="1"/>
</dbReference>
<dbReference type="EC" id="2.5.1.19" evidence="7"/>
<dbReference type="EMBL" id="STGX01000002">
    <property type="protein sequence ID" value="THV31579.1"/>
    <property type="molecule type" value="Genomic_DNA"/>
</dbReference>
<feature type="binding site" evidence="7">
    <location>
        <position position="210"/>
    </location>
    <ligand>
        <name>3-phosphoshikimate</name>
        <dbReference type="ChEBI" id="CHEBI:145989"/>
    </ligand>
</feature>
<feature type="binding site" evidence="7">
    <location>
        <position position="181"/>
    </location>
    <ligand>
        <name>3-phosphoshikimate</name>
        <dbReference type="ChEBI" id="CHEBI:145989"/>
    </ligand>
</feature>
<comment type="catalytic activity">
    <reaction evidence="6">
        <text>3-phosphoshikimate + phosphoenolpyruvate = 5-O-(1-carboxyvinyl)-3-phosphoshikimate + phosphate</text>
        <dbReference type="Rhea" id="RHEA:21256"/>
        <dbReference type="ChEBI" id="CHEBI:43474"/>
        <dbReference type="ChEBI" id="CHEBI:57701"/>
        <dbReference type="ChEBI" id="CHEBI:58702"/>
        <dbReference type="ChEBI" id="CHEBI:145989"/>
        <dbReference type="EC" id="2.5.1.19"/>
    </reaction>
    <physiologicalReaction direction="left-to-right" evidence="6">
        <dbReference type="Rhea" id="RHEA:21257"/>
    </physiologicalReaction>
</comment>
<evidence type="ECO:0000256" key="7">
    <source>
        <dbReference type="HAMAP-Rule" id="MF_00210"/>
    </source>
</evidence>
<comment type="subcellular location">
    <subcellularLocation>
        <location evidence="7">Cytoplasm</location>
    </subcellularLocation>
</comment>
<keyword evidence="7" id="KW-0963">Cytoplasm</keyword>
<feature type="binding site" evidence="7">
    <location>
        <position position="106"/>
    </location>
    <ligand>
        <name>phosphoenolpyruvate</name>
        <dbReference type="ChEBI" id="CHEBI:58702"/>
    </ligand>
</feature>
<feature type="binding site" evidence="7">
    <location>
        <position position="34"/>
    </location>
    <ligand>
        <name>phosphoenolpyruvate</name>
        <dbReference type="ChEBI" id="CHEBI:58702"/>
    </ligand>
</feature>
<dbReference type="GO" id="GO:0005737">
    <property type="term" value="C:cytoplasm"/>
    <property type="evidence" value="ECO:0007669"/>
    <property type="project" value="UniProtKB-SubCell"/>
</dbReference>
<feature type="active site" description="Proton acceptor" evidence="7">
    <location>
        <position position="325"/>
    </location>
</feature>
<evidence type="ECO:0000256" key="6">
    <source>
        <dbReference type="ARBA" id="ARBA00044633"/>
    </source>
</evidence>
<evidence type="ECO:0000313" key="9">
    <source>
        <dbReference type="EMBL" id="THV31579.1"/>
    </source>
</evidence>
<feature type="binding site" evidence="7">
    <location>
        <position position="356"/>
    </location>
    <ligand>
        <name>phosphoenolpyruvate</name>
        <dbReference type="ChEBI" id="CHEBI:58702"/>
    </ligand>
</feature>
<evidence type="ECO:0000256" key="2">
    <source>
        <dbReference type="ARBA" id="ARBA00009948"/>
    </source>
</evidence>
<feature type="domain" description="Enolpyruvate transferase" evidence="8">
    <location>
        <begin position="21"/>
        <end position="430"/>
    </location>
</feature>
<organism evidence="9 10">
    <name type="scientific">Glycomyces paridis</name>
    <dbReference type="NCBI Taxonomy" id="2126555"/>
    <lineage>
        <taxon>Bacteria</taxon>
        <taxon>Bacillati</taxon>
        <taxon>Actinomycetota</taxon>
        <taxon>Actinomycetes</taxon>
        <taxon>Glycomycetales</taxon>
        <taxon>Glycomycetaceae</taxon>
        <taxon>Glycomyces</taxon>
    </lineage>
</organism>
<dbReference type="AlphaFoldDB" id="A0A4S8PTC6"/>
<feature type="binding site" evidence="7">
    <location>
        <position position="325"/>
    </location>
    <ligand>
        <name>3-phosphoshikimate</name>
        <dbReference type="ChEBI" id="CHEBI:145989"/>
    </ligand>
</feature>
<keyword evidence="4 7" id="KW-0808">Transferase</keyword>
<comment type="subunit">
    <text evidence="7">Monomer.</text>
</comment>
<dbReference type="PANTHER" id="PTHR21090:SF5">
    <property type="entry name" value="PENTAFUNCTIONAL AROM POLYPEPTIDE"/>
    <property type="match status" value="1"/>
</dbReference>
<evidence type="ECO:0000256" key="3">
    <source>
        <dbReference type="ARBA" id="ARBA00022605"/>
    </source>
</evidence>
<dbReference type="SUPFAM" id="SSF55205">
    <property type="entry name" value="EPT/RTPC-like"/>
    <property type="match status" value="1"/>
</dbReference>
<feature type="binding site" evidence="7">
    <location>
        <position position="34"/>
    </location>
    <ligand>
        <name>3-phosphoshikimate</name>
        <dbReference type="ChEBI" id="CHEBI:145989"/>
    </ligand>
</feature>
<feature type="binding site" evidence="7">
    <location>
        <position position="134"/>
    </location>
    <ligand>
        <name>phosphoenolpyruvate</name>
        <dbReference type="ChEBI" id="CHEBI:58702"/>
    </ligand>
</feature>
<feature type="binding site" evidence="7">
    <location>
        <position position="352"/>
    </location>
    <ligand>
        <name>3-phosphoshikimate</name>
        <dbReference type="ChEBI" id="CHEBI:145989"/>
    </ligand>
</feature>
<dbReference type="UniPathway" id="UPA00053">
    <property type="reaction ID" value="UER00089"/>
</dbReference>
<dbReference type="OrthoDB" id="9809920at2"/>
<evidence type="ECO:0000259" key="8">
    <source>
        <dbReference type="Pfam" id="PF00275"/>
    </source>
</evidence>
<dbReference type="GO" id="GO:0003866">
    <property type="term" value="F:3-phosphoshikimate 1-carboxyvinyltransferase activity"/>
    <property type="evidence" value="ECO:0007669"/>
    <property type="project" value="UniProtKB-UniRule"/>
</dbReference>
<feature type="binding site" evidence="7">
    <location>
        <position position="35"/>
    </location>
    <ligand>
        <name>3-phosphoshikimate</name>
        <dbReference type="ChEBI" id="CHEBI:145989"/>
    </ligand>
</feature>
<sequence>MGPVNATAAPEKRRWTATYAETELDAVVRVPGSKSMTARALILAALASGPSAIHRPLIARDTLLMVEGLRAIGVGVDTADDALWTVTPPAGGAFAGGTAVDCGLAGTVMRFLPPVAALADGPVAFDGDPHARNRPNDGVIKALRDLGVGIEDGGRLALPFTVNAAGRVAGGELAVDASKTSQLVSALLMAAPRFEHGLDLRHTGDRPVPSRPYLDMVVQMLREAGAEVDDSEPNRWRVAPGELKGREWVIEPDLQNAAPFLVAAVAAGGRVTVEGWPTETAQAGDRIRDVLAQLGSRVEWSRGGLTVVGAPDPIPVELDLADAAELTPALAALFGVNRGPFTVRGVAHIRGHETDRVAALVAELRGIGADVDEFEDGFRVNKGGSRSGTWKTYADHRMAHAGAVAGLVIPGLVLDDVACVSKTWPDFAEAWERAVLHGGDRPAEETEA</sequence>
<dbReference type="Pfam" id="PF00275">
    <property type="entry name" value="EPSP_synthase"/>
    <property type="match status" value="1"/>
</dbReference>
<dbReference type="Proteomes" id="UP000305792">
    <property type="component" value="Unassembled WGS sequence"/>
</dbReference>
<dbReference type="NCBIfam" id="TIGR01356">
    <property type="entry name" value="aroA"/>
    <property type="match status" value="1"/>
</dbReference>
<accession>A0A4S8PTC6</accession>
<keyword evidence="3 7" id="KW-0028">Amino-acid biosynthesis</keyword>
<evidence type="ECO:0000256" key="1">
    <source>
        <dbReference type="ARBA" id="ARBA00004811"/>
    </source>
</evidence>
<keyword evidence="5 7" id="KW-0057">Aromatic amino acid biosynthesis</keyword>
<comment type="function">
    <text evidence="7">Catalyzes the transfer of the enolpyruvyl moiety of phosphoenolpyruvate (PEP) to the 5-hydroxyl of shikimate-3-phosphate (S3P) to produce enolpyruvyl shikimate-3-phosphate and inorganic phosphate.</text>
</comment>
<keyword evidence="10" id="KW-1185">Reference proteome</keyword>
<comment type="caution">
    <text evidence="7">Lacks conserved residue(s) required for the propagation of feature annotation.</text>
</comment>
<feature type="binding site" evidence="7">
    <location>
        <position position="182"/>
    </location>
    <ligand>
        <name>3-phosphoshikimate</name>
        <dbReference type="ChEBI" id="CHEBI:145989"/>
    </ligand>
</feature>
<comment type="pathway">
    <text evidence="1 7">Metabolic intermediate biosynthesis; chorismate biosynthesis; chorismate from D-erythrose 4-phosphate and phosphoenolpyruvate: step 6/7.</text>
</comment>
<dbReference type="GO" id="GO:0009423">
    <property type="term" value="P:chorismate biosynthetic process"/>
    <property type="evidence" value="ECO:0007669"/>
    <property type="project" value="UniProtKB-UniRule"/>
</dbReference>
<dbReference type="InterPro" id="IPR036968">
    <property type="entry name" value="Enolpyruvate_Tfrase_sf"/>
</dbReference>
<evidence type="ECO:0000313" key="10">
    <source>
        <dbReference type="Proteomes" id="UP000305792"/>
    </source>
</evidence>
<reference evidence="9 10" key="1">
    <citation type="journal article" date="2018" name="Int. J. Syst. Evol. Microbiol.">
        <title>Glycomyces paridis sp. nov., isolated from the medicinal plant Paris polyphylla.</title>
        <authorList>
            <person name="Fang X.M."/>
            <person name="Bai J.L."/>
            <person name="Su J."/>
            <person name="Zhao L.L."/>
            <person name="Liu H.Y."/>
            <person name="Ma B.P."/>
            <person name="Zhang Y.Q."/>
            <person name="Yu L.Y."/>
        </authorList>
    </citation>
    <scope>NUCLEOTIDE SEQUENCE [LARGE SCALE GENOMIC DNA]</scope>
    <source>
        <strain evidence="9 10">CPCC 204357</strain>
    </source>
</reference>
<comment type="similarity">
    <text evidence="2 7">Belongs to the EPSP synthase family.</text>
</comment>
<dbReference type="PIRSF" id="PIRSF000505">
    <property type="entry name" value="EPSPS"/>
    <property type="match status" value="1"/>
</dbReference>
<dbReference type="InterPro" id="IPR013792">
    <property type="entry name" value="RNA3'P_cycl/enolpyr_Trfase_a/b"/>
</dbReference>
<dbReference type="InterPro" id="IPR006264">
    <property type="entry name" value="EPSP_synthase"/>
</dbReference>
<evidence type="ECO:0000256" key="5">
    <source>
        <dbReference type="ARBA" id="ARBA00023141"/>
    </source>
</evidence>
<dbReference type="CDD" id="cd01556">
    <property type="entry name" value="EPSP_synthase"/>
    <property type="match status" value="1"/>
</dbReference>
<dbReference type="FunFam" id="3.65.10.10:FF:000011">
    <property type="entry name" value="3-phosphoshikimate 1-carboxyvinyltransferase"/>
    <property type="match status" value="1"/>
</dbReference>
<dbReference type="PROSITE" id="PS00104">
    <property type="entry name" value="EPSP_SYNTHASE_1"/>
    <property type="match status" value="1"/>
</dbReference>
<dbReference type="GO" id="GO:0008652">
    <property type="term" value="P:amino acid biosynthetic process"/>
    <property type="evidence" value="ECO:0007669"/>
    <property type="project" value="UniProtKB-KW"/>
</dbReference>
<feature type="binding site" evidence="7">
    <location>
        <position position="180"/>
    </location>
    <ligand>
        <name>3-phosphoshikimate</name>
        <dbReference type="ChEBI" id="CHEBI:145989"/>
    </ligand>
</feature>
<comment type="caution">
    <text evidence="9">The sequence shown here is derived from an EMBL/GenBank/DDBJ whole genome shotgun (WGS) entry which is preliminary data.</text>
</comment>
<name>A0A4S8PTC6_9ACTN</name>
<evidence type="ECO:0000256" key="4">
    <source>
        <dbReference type="ARBA" id="ARBA00022679"/>
    </source>
</evidence>
<dbReference type="InterPro" id="IPR023193">
    <property type="entry name" value="EPSP_synthase_CS"/>
</dbReference>
<dbReference type="HAMAP" id="MF_00210">
    <property type="entry name" value="EPSP_synth"/>
    <property type="match status" value="1"/>
</dbReference>
<dbReference type="InterPro" id="IPR001986">
    <property type="entry name" value="Enolpyruvate_Tfrase_dom"/>
</dbReference>
<feature type="binding site" evidence="7">
    <location>
        <position position="397"/>
    </location>
    <ligand>
        <name>phosphoenolpyruvate</name>
        <dbReference type="ChEBI" id="CHEBI:58702"/>
    </ligand>
</feature>
<dbReference type="PROSITE" id="PS00885">
    <property type="entry name" value="EPSP_SYNTHASE_2"/>
    <property type="match status" value="1"/>
</dbReference>
<feature type="binding site" evidence="7">
    <location>
        <position position="182"/>
    </location>
    <ligand>
        <name>phosphoenolpyruvate</name>
        <dbReference type="ChEBI" id="CHEBI:58702"/>
    </ligand>
</feature>
<feature type="binding site" evidence="7">
    <location>
        <position position="39"/>
    </location>
    <ligand>
        <name>3-phosphoshikimate</name>
        <dbReference type="ChEBI" id="CHEBI:145989"/>
    </ligand>
</feature>
<dbReference type="GO" id="GO:0009073">
    <property type="term" value="P:aromatic amino acid family biosynthetic process"/>
    <property type="evidence" value="ECO:0007669"/>
    <property type="project" value="UniProtKB-KW"/>
</dbReference>
<gene>
    <name evidence="7 9" type="primary">aroA</name>
    <name evidence="9" type="ORF">E9998_02655</name>
</gene>
<feature type="binding site" evidence="7">
    <location>
        <position position="422"/>
    </location>
    <ligand>
        <name>phosphoenolpyruvate</name>
        <dbReference type="ChEBI" id="CHEBI:58702"/>
    </ligand>
</feature>
<dbReference type="Gene3D" id="3.65.10.10">
    <property type="entry name" value="Enolpyruvate transferase domain"/>
    <property type="match status" value="2"/>
</dbReference>
<protein>
    <recommendedName>
        <fullName evidence="7">3-phosphoshikimate 1-carboxyvinyltransferase</fullName>
        <ecNumber evidence="7">2.5.1.19</ecNumber>
    </recommendedName>
    <alternativeName>
        <fullName evidence="7">5-enolpyruvylshikimate-3-phosphate synthase</fullName>
        <shortName evidence="7">EPSP synthase</shortName>
        <shortName evidence="7">EPSPS</shortName>
    </alternativeName>
</protein>
<proteinExistence type="inferred from homology"/>